<comment type="caution">
    <text evidence="1">The sequence shown here is derived from an EMBL/GenBank/DDBJ whole genome shotgun (WGS) entry which is preliminary data.</text>
</comment>
<dbReference type="EMBL" id="JTJC03000001">
    <property type="protein sequence ID" value="NHC33728.1"/>
    <property type="molecule type" value="Genomic_DNA"/>
</dbReference>
<dbReference type="AlphaFoldDB" id="A0A9X5E1W7"/>
<sequence>MSIARTSTSTPKARDTKLTEQELIQQIRAELVSTIRITPDEALADWQRTSIGQGCFSGTLESEIYRSFL</sequence>
<evidence type="ECO:0000313" key="2">
    <source>
        <dbReference type="Proteomes" id="UP000031532"/>
    </source>
</evidence>
<dbReference type="Proteomes" id="UP000031532">
    <property type="component" value="Unassembled WGS sequence"/>
</dbReference>
<organism evidence="1 2">
    <name type="scientific">Scytonema millei VB511283</name>
    <dbReference type="NCBI Taxonomy" id="1245923"/>
    <lineage>
        <taxon>Bacteria</taxon>
        <taxon>Bacillati</taxon>
        <taxon>Cyanobacteriota</taxon>
        <taxon>Cyanophyceae</taxon>
        <taxon>Nostocales</taxon>
        <taxon>Scytonemataceae</taxon>
        <taxon>Scytonema</taxon>
    </lineage>
</organism>
<keyword evidence="2" id="KW-1185">Reference proteome</keyword>
<protein>
    <submittedName>
        <fullName evidence="1">Uncharacterized protein</fullName>
    </submittedName>
</protein>
<name>A0A9X5E1W7_9CYAN</name>
<accession>A0A9X5E1W7</accession>
<gene>
    <name evidence="1" type="ORF">QH73_0003455</name>
</gene>
<evidence type="ECO:0000313" key="1">
    <source>
        <dbReference type="EMBL" id="NHC33728.1"/>
    </source>
</evidence>
<proteinExistence type="predicted"/>
<dbReference type="RefSeq" id="WP_039715243.1">
    <property type="nucleotide sequence ID" value="NZ_JTJC03000001.1"/>
</dbReference>
<dbReference type="OrthoDB" id="9877333at2"/>
<reference evidence="1 2" key="1">
    <citation type="journal article" date="2015" name="Genome Announc.">
        <title>Draft Genome Sequence of the Terrestrial Cyanobacterium Scytonema millei VB511283, Isolated from Eastern India.</title>
        <authorList>
            <person name="Sen D."/>
            <person name="Chandrababunaidu M.M."/>
            <person name="Singh D."/>
            <person name="Sanghi N."/>
            <person name="Ghorai A."/>
            <person name="Mishra G.P."/>
            <person name="Madduluri M."/>
            <person name="Adhikary S.P."/>
            <person name="Tripathy S."/>
        </authorList>
    </citation>
    <scope>NUCLEOTIDE SEQUENCE [LARGE SCALE GENOMIC DNA]</scope>
    <source>
        <strain evidence="1 2">VB511283</strain>
    </source>
</reference>